<sequence>MTDKVFAARPDHVLRGGAQTDEVGQDIVAKGNDYLDRTVVDLTDPPWGNDEIGKKFAENYLETRSDLREAVSALIDAVSNAAKLTADSATNFQAAQNDAIDHLNTTRRRN</sequence>
<keyword evidence="2" id="KW-1185">Reference proteome</keyword>
<evidence type="ECO:0000313" key="2">
    <source>
        <dbReference type="Proteomes" id="UP000199323"/>
    </source>
</evidence>
<dbReference type="STRING" id="380248.SAMN05216251_115125"/>
<accession>A0A1I2IZ28</accession>
<dbReference type="RefSeq" id="WP_093715745.1">
    <property type="nucleotide sequence ID" value="NZ_FONG01000015.1"/>
</dbReference>
<gene>
    <name evidence="1" type="ORF">SAMN05216251_115125</name>
</gene>
<reference evidence="1 2" key="1">
    <citation type="submission" date="2016-10" db="EMBL/GenBank/DDBJ databases">
        <authorList>
            <person name="de Groot N.N."/>
        </authorList>
    </citation>
    <scope>NUCLEOTIDE SEQUENCE [LARGE SCALE GENOMIC DNA]</scope>
    <source>
        <strain evidence="1 2">CGMCC 4.3510</strain>
    </source>
</reference>
<dbReference type="AlphaFoldDB" id="A0A1I2IZ28"/>
<dbReference type="EMBL" id="FONG01000015">
    <property type="protein sequence ID" value="SFF47544.1"/>
    <property type="molecule type" value="Genomic_DNA"/>
</dbReference>
<protein>
    <submittedName>
        <fullName evidence="1">Uncharacterized protein</fullName>
    </submittedName>
</protein>
<evidence type="ECO:0000313" key="1">
    <source>
        <dbReference type="EMBL" id="SFF47544.1"/>
    </source>
</evidence>
<proteinExistence type="predicted"/>
<organism evidence="1 2">
    <name type="scientific">Actinacidiphila alni</name>
    <dbReference type="NCBI Taxonomy" id="380248"/>
    <lineage>
        <taxon>Bacteria</taxon>
        <taxon>Bacillati</taxon>
        <taxon>Actinomycetota</taxon>
        <taxon>Actinomycetes</taxon>
        <taxon>Kitasatosporales</taxon>
        <taxon>Streptomycetaceae</taxon>
        <taxon>Actinacidiphila</taxon>
    </lineage>
</organism>
<dbReference type="Proteomes" id="UP000199323">
    <property type="component" value="Unassembled WGS sequence"/>
</dbReference>
<dbReference type="OrthoDB" id="4562648at2"/>
<name>A0A1I2IZ28_9ACTN</name>